<evidence type="ECO:0000256" key="1">
    <source>
        <dbReference type="ARBA" id="ARBA00023002"/>
    </source>
</evidence>
<dbReference type="Gene3D" id="3.40.605.10">
    <property type="entry name" value="Aldehyde Dehydrogenase, Chain A, domain 1"/>
    <property type="match status" value="1"/>
</dbReference>
<protein>
    <submittedName>
        <fullName evidence="2">NAD-dependent aldehyde dehydrogenase</fullName>
    </submittedName>
</protein>
<accession>A0A6N6VWY0</accession>
<keyword evidence="1" id="KW-0560">Oxidoreductase</keyword>
<dbReference type="SUPFAM" id="SSF53720">
    <property type="entry name" value="ALDH-like"/>
    <property type="match status" value="1"/>
</dbReference>
<dbReference type="EMBL" id="WFLM01000003">
    <property type="protein sequence ID" value="KAB8039189.1"/>
    <property type="molecule type" value="Genomic_DNA"/>
</dbReference>
<evidence type="ECO:0000313" key="3">
    <source>
        <dbReference type="Proteomes" id="UP000437748"/>
    </source>
</evidence>
<dbReference type="Proteomes" id="UP000437748">
    <property type="component" value="Unassembled WGS sequence"/>
</dbReference>
<dbReference type="InterPro" id="IPR016162">
    <property type="entry name" value="Ald_DH_N"/>
</dbReference>
<gene>
    <name evidence="2" type="ORF">GCL60_10065</name>
</gene>
<dbReference type="AlphaFoldDB" id="A0A6N6VWY0"/>
<organism evidence="2 3">
    <name type="scientific">Silvanigrella paludirubra</name>
    <dbReference type="NCBI Taxonomy" id="2499159"/>
    <lineage>
        <taxon>Bacteria</taxon>
        <taxon>Pseudomonadati</taxon>
        <taxon>Bdellovibrionota</taxon>
        <taxon>Oligoflexia</taxon>
        <taxon>Silvanigrellales</taxon>
        <taxon>Silvanigrellaceae</taxon>
        <taxon>Silvanigrella</taxon>
    </lineage>
</organism>
<name>A0A6N6VWY0_9BACT</name>
<reference evidence="2 3" key="1">
    <citation type="submission" date="2019-10" db="EMBL/GenBank/DDBJ databases">
        <title>New species of Slilvanegrellaceae.</title>
        <authorList>
            <person name="Pitt A."/>
            <person name="Hahn M.W."/>
        </authorList>
    </citation>
    <scope>NUCLEOTIDE SEQUENCE [LARGE SCALE GENOMIC DNA]</scope>
    <source>
        <strain evidence="2 3">SP-Ram-0.45-NSY-1</strain>
    </source>
</reference>
<comment type="caution">
    <text evidence="2">The sequence shown here is derived from an EMBL/GenBank/DDBJ whole genome shotgun (WGS) entry which is preliminary data.</text>
</comment>
<dbReference type="GO" id="GO:0016491">
    <property type="term" value="F:oxidoreductase activity"/>
    <property type="evidence" value="ECO:0007669"/>
    <property type="project" value="UniProtKB-KW"/>
</dbReference>
<keyword evidence="3" id="KW-1185">Reference proteome</keyword>
<proteinExistence type="predicted"/>
<dbReference type="RefSeq" id="WP_153420588.1">
    <property type="nucleotide sequence ID" value="NZ_WFLM01000003.1"/>
</dbReference>
<evidence type="ECO:0000313" key="2">
    <source>
        <dbReference type="EMBL" id="KAB8039189.1"/>
    </source>
</evidence>
<dbReference type="OrthoDB" id="136308at2"/>
<sequence>MLNNIKLENALKILSQNKQKWLKLNIQQKISYLESAMDSLILESKQWAEVSARAKEGSANSDIVGQEFLAGPAILMRQLRYLIQALKENGKPTPKKIFQRDNKQFVAKVMPENIKESLIWRGFESEVWIQKDKFPTQGVVYSENNTIPAVSLILGAGNVSSISPLDALTKLYNEGKVCIVKLNPVNDYLLEIFNKIFVDLIHDGFLYFTKGTGEIGEYLCNHNLVDDIHITGSHITHDKIVWGKGTVEEINEKKLNDTMICNKNITSELGCVTPVIIVPGIWTDEELIYHARQIASVVANNASFNCNAMKVIVTCKGWQQRELFLNYLRIELKSTPSRKAYYPGAWERYSGFLKQYNQAEIIGDNKAGCIPWTLIPDINSNNYAFENEAFCGIITETSINANNVTEFIHKAVDFCNDKIWGTLSCSLLVDPLTKKIHHNDIEYALETLRYGTIGVNCWSALSYAFASTTWGAFPGATLKDIQSGIGTVHNGLLFDFPEKSVIHAPFTIWPTPAWFYTNKNTLEIAECLIEYEYSQSVYSMMKLIFAALKG</sequence>
<dbReference type="InterPro" id="IPR016161">
    <property type="entry name" value="Ald_DH/histidinol_DH"/>
</dbReference>